<comment type="caution">
    <text evidence="1">The sequence shown here is derived from an EMBL/GenBank/DDBJ whole genome shotgun (WGS) entry which is preliminary data.</text>
</comment>
<accession>W9BZA6</accession>
<organism evidence="1 2">
    <name type="scientific">Sclerotinia borealis (strain F-4128)</name>
    <dbReference type="NCBI Taxonomy" id="1432307"/>
    <lineage>
        <taxon>Eukaryota</taxon>
        <taxon>Fungi</taxon>
        <taxon>Dikarya</taxon>
        <taxon>Ascomycota</taxon>
        <taxon>Pezizomycotina</taxon>
        <taxon>Leotiomycetes</taxon>
        <taxon>Helotiales</taxon>
        <taxon>Sclerotiniaceae</taxon>
        <taxon>Sclerotinia</taxon>
    </lineage>
</organism>
<evidence type="ECO:0000313" key="2">
    <source>
        <dbReference type="Proteomes" id="UP000019487"/>
    </source>
</evidence>
<keyword evidence="2" id="KW-1185">Reference proteome</keyword>
<dbReference type="AlphaFoldDB" id="W9BZA6"/>
<sequence length="79" mass="8784">MDITRFLPPVYYPVVISTAKMGAIPVIKFICIDNDTLEDFVAATFDDTRDTAIAFVETLLERARDMAAVFVLGVLELDV</sequence>
<dbReference type="EMBL" id="AYSA01000741">
    <property type="protein sequence ID" value="ESZ89897.1"/>
    <property type="molecule type" value="Genomic_DNA"/>
</dbReference>
<reference evidence="1 2" key="1">
    <citation type="journal article" date="2014" name="Genome Announc.">
        <title>Draft genome sequence of Sclerotinia borealis, a psychrophilic plant pathogenic fungus.</title>
        <authorList>
            <person name="Mardanov A.V."/>
            <person name="Beletsky A.V."/>
            <person name="Kadnikov V.V."/>
            <person name="Ignatov A.N."/>
            <person name="Ravin N.V."/>
        </authorList>
    </citation>
    <scope>NUCLEOTIDE SEQUENCE [LARGE SCALE GENOMIC DNA]</scope>
    <source>
        <strain evidence="2">F-4157</strain>
    </source>
</reference>
<protein>
    <submittedName>
        <fullName evidence="1">Uncharacterized protein</fullName>
    </submittedName>
</protein>
<gene>
    <name evidence="1" type="ORF">SBOR_9722</name>
</gene>
<dbReference type="HOGENOM" id="CLU_2607378_0_0_1"/>
<proteinExistence type="predicted"/>
<name>W9BZA6_SCLBF</name>
<dbReference type="Proteomes" id="UP000019487">
    <property type="component" value="Unassembled WGS sequence"/>
</dbReference>
<evidence type="ECO:0000313" key="1">
    <source>
        <dbReference type="EMBL" id="ESZ89897.1"/>
    </source>
</evidence>